<dbReference type="Pfam" id="PF05170">
    <property type="entry name" value="AsmA"/>
    <property type="match status" value="1"/>
</dbReference>
<gene>
    <name evidence="4" type="primary">asmA</name>
    <name evidence="4" type="ORF">AMJAP_0114</name>
</gene>
<accession>A0A7R6P8B2</accession>
<reference evidence="4 5" key="1">
    <citation type="journal article" date="2008" name="Int. J. Syst. Evol. Microbiol.">
        <title>Amphritea japonica sp. nov. and Amphritea balenae sp. nov., isolated from the sediment adjacent to sperm whale carcasses off Kagoshima, Japan.</title>
        <authorList>
            <person name="Miyazaki M."/>
            <person name="Nogi Y."/>
            <person name="Fujiwara Y."/>
            <person name="Kawato M."/>
            <person name="Nagahama T."/>
            <person name="Kubokawa K."/>
            <person name="Horikoshi K."/>
        </authorList>
    </citation>
    <scope>NUCLEOTIDE SEQUENCE [LARGE SCALE GENOMIC DNA]</scope>
    <source>
        <strain evidence="4 5">ATCC BAA-1530</strain>
    </source>
</reference>
<dbReference type="InterPro" id="IPR052894">
    <property type="entry name" value="AsmA-related"/>
</dbReference>
<proteinExistence type="predicted"/>
<dbReference type="AlphaFoldDB" id="A0A7R6P8B2"/>
<evidence type="ECO:0000259" key="3">
    <source>
        <dbReference type="Pfam" id="PF05170"/>
    </source>
</evidence>
<keyword evidence="5" id="KW-1185">Reference proteome</keyword>
<feature type="region of interest" description="Disordered" evidence="1">
    <location>
        <begin position="387"/>
        <end position="414"/>
    </location>
</feature>
<feature type="compositionally biased region" description="Polar residues" evidence="1">
    <location>
        <begin position="397"/>
        <end position="414"/>
    </location>
</feature>
<evidence type="ECO:0000256" key="2">
    <source>
        <dbReference type="SAM" id="Phobius"/>
    </source>
</evidence>
<dbReference type="PANTHER" id="PTHR30441:SF4">
    <property type="entry name" value="PROTEIN ASMA"/>
    <property type="match status" value="1"/>
</dbReference>
<evidence type="ECO:0000256" key="1">
    <source>
        <dbReference type="SAM" id="MobiDB-lite"/>
    </source>
</evidence>
<keyword evidence="2" id="KW-1133">Transmembrane helix</keyword>
<dbReference type="GO" id="GO:0090313">
    <property type="term" value="P:regulation of protein targeting to membrane"/>
    <property type="evidence" value="ECO:0007669"/>
    <property type="project" value="TreeGrafter"/>
</dbReference>
<evidence type="ECO:0000313" key="5">
    <source>
        <dbReference type="Proteomes" id="UP000595663"/>
    </source>
</evidence>
<dbReference type="EMBL" id="AP014545">
    <property type="protein sequence ID" value="BBB24713.1"/>
    <property type="molecule type" value="Genomic_DNA"/>
</dbReference>
<evidence type="ECO:0000313" key="4">
    <source>
        <dbReference type="EMBL" id="BBB24713.1"/>
    </source>
</evidence>
<feature type="domain" description="AsmA" evidence="3">
    <location>
        <begin position="2"/>
        <end position="601"/>
    </location>
</feature>
<organism evidence="4 5">
    <name type="scientific">Amphritea japonica ATCC BAA-1530</name>
    <dbReference type="NCBI Taxonomy" id="1278309"/>
    <lineage>
        <taxon>Bacteria</taxon>
        <taxon>Pseudomonadati</taxon>
        <taxon>Pseudomonadota</taxon>
        <taxon>Gammaproteobacteria</taxon>
        <taxon>Oceanospirillales</taxon>
        <taxon>Oceanospirillaceae</taxon>
        <taxon>Amphritea</taxon>
    </lineage>
</organism>
<protein>
    <submittedName>
        <fullName evidence="4">AsmA protein</fullName>
    </submittedName>
</protein>
<dbReference type="InterPro" id="IPR007844">
    <property type="entry name" value="AsmA"/>
</dbReference>
<dbReference type="Proteomes" id="UP000595663">
    <property type="component" value="Chromosome"/>
</dbReference>
<dbReference type="GO" id="GO:0005886">
    <property type="term" value="C:plasma membrane"/>
    <property type="evidence" value="ECO:0007669"/>
    <property type="project" value="TreeGrafter"/>
</dbReference>
<feature type="transmembrane region" description="Helical" evidence="2">
    <location>
        <begin position="12"/>
        <end position="31"/>
    </location>
</feature>
<keyword evidence="2" id="KW-0812">Transmembrane</keyword>
<name>A0A7R6P8B2_9GAMM</name>
<dbReference type="KEGG" id="ajp:AMJAP_0114"/>
<keyword evidence="2" id="KW-0472">Membrane</keyword>
<dbReference type="PANTHER" id="PTHR30441">
    <property type="entry name" value="DUF748 DOMAIN-CONTAINING PROTEIN"/>
    <property type="match status" value="1"/>
</dbReference>
<sequence length="715" mass="75677">MMKTLLKIFGGIVALLLIVVVAGGVLLGMFFDPNEFKPEIKKLALEKGGVQLEINGDLGWSVFPWLGIEINQIKVNYPGQPQLAELNQAQVSVELPALLSGNVKMSSILLDGLTLNLEKNQDGSTNWAVSGAGKAASGNIEQSTPGTAEASGGAAIALDIESIAITNGNISYSDAGLGSKVLLKNFTMTSGKVTTGQLFPAELSFQAEQYLAEQLQLTVDAALSAEFLLDLENQQYQIKGLESTLGLTGVAFNGKTVSVKLNTDIESDLNTETASLKGMSLTAANLSASGDVQVKSFSKPVITGNLKVSQFSLQELLVALGQPAIETTDTGVLKAISFDAELGGAPNTLGLNKMNLTLDDTQFNGNFAMNMANGSIAFNLQGDKLNADRYLPPSKEQPAQTASSGDTSAKSTGYSKEPVIPVELLKGLEIDVDLGLTTLLINGLTLSNLELETSAHGGLVNISKINADMYSGTLRNSVVVDVRKSPTKLTVKKNITGIQIGDLLQDMADVDRLTGTFNTQSNITARGESVHAIINSLNGNAKVTMPNGEIKGIDIAQTICQGFNNVAALGSTADQVDRSTPFADLSSNFKFTNGVVSNQDLITKLDAISLRGKGKVSLPAQNLDYRLGLTIEENLFKQTCAVNNNLEGVEWPVNCKGSFDTEPAKLCRPDASVLKELIKQKAKKKVEAELMKQLGGGQDGEESGAKKLLKGLFGN</sequence>